<feature type="domain" description="C2H2-type" evidence="2">
    <location>
        <begin position="226"/>
        <end position="253"/>
    </location>
</feature>
<reference evidence="4" key="1">
    <citation type="submission" date="2016-03" db="EMBL/GenBank/DDBJ databases">
        <authorList>
            <person name="Guldener U."/>
        </authorList>
    </citation>
    <scope>NUCLEOTIDE SEQUENCE [LARGE SCALE GENOMIC DNA]</scope>
    <source>
        <strain evidence="4">04CH-RAC-A.6.1</strain>
    </source>
</reference>
<dbReference type="Proteomes" id="UP000178912">
    <property type="component" value="Unassembled WGS sequence"/>
</dbReference>
<evidence type="ECO:0000256" key="1">
    <source>
        <dbReference type="SAM" id="MobiDB-lite"/>
    </source>
</evidence>
<accession>A0A1E1K268</accession>
<dbReference type="InterPro" id="IPR013087">
    <property type="entry name" value="Znf_C2H2_type"/>
</dbReference>
<dbReference type="SMART" id="SM00355">
    <property type="entry name" value="ZnF_C2H2"/>
    <property type="match status" value="4"/>
</dbReference>
<feature type="region of interest" description="Disordered" evidence="1">
    <location>
        <begin position="164"/>
        <end position="206"/>
    </location>
</feature>
<feature type="domain" description="C2H2-type" evidence="2">
    <location>
        <begin position="257"/>
        <end position="284"/>
    </location>
</feature>
<feature type="compositionally biased region" description="Polar residues" evidence="1">
    <location>
        <begin position="164"/>
        <end position="187"/>
    </location>
</feature>
<evidence type="ECO:0000313" key="3">
    <source>
        <dbReference type="EMBL" id="CZS92226.1"/>
    </source>
</evidence>
<protein>
    <recommendedName>
        <fullName evidence="2">C2H2-type domain-containing protein</fullName>
    </recommendedName>
</protein>
<sequence length="357" mass="41014">MDQQYICFQRQIASSSSLNRRSRTVPEYHISPRESENIDSRPWQQNARYCNICLQRYCHYTEFCESLTEEEVIDPSLSGDELALVMDQLLSEMEGLDGRSAVSGVGGESYDMTQRHETGYGRVSGKEAVQNGQLQQYPNDIMGHDLTQATTWSSYDKLRTAPRTFNTSTAGSNSTAIQNDYRTTDVQNDYAGDHDDENDDDYKVHGSDEPVPGATLSGLEAHYRPSRCLLLGCKGEHLFETFDKYRSHIKNVHSKAIWCSHPSCLYPRPFANKSDVDRHYRSKHGDKSDKPFKCLHDDCPARVKAFNRKDKLREHITKYHSECCCFICPRPRWFESWEEFVEHTNAAHVIHEYAAKS</sequence>
<dbReference type="AlphaFoldDB" id="A0A1E1K268"/>
<proteinExistence type="predicted"/>
<evidence type="ECO:0000313" key="4">
    <source>
        <dbReference type="Proteomes" id="UP000178912"/>
    </source>
</evidence>
<keyword evidence="4" id="KW-1185">Reference proteome</keyword>
<evidence type="ECO:0000259" key="2">
    <source>
        <dbReference type="SMART" id="SM00355"/>
    </source>
</evidence>
<dbReference type="EMBL" id="FJUX01000011">
    <property type="protein sequence ID" value="CZS92226.1"/>
    <property type="molecule type" value="Genomic_DNA"/>
</dbReference>
<name>A0A1E1K268_9HELO</name>
<organism evidence="3 4">
    <name type="scientific">Rhynchosporium agropyri</name>
    <dbReference type="NCBI Taxonomy" id="914238"/>
    <lineage>
        <taxon>Eukaryota</taxon>
        <taxon>Fungi</taxon>
        <taxon>Dikarya</taxon>
        <taxon>Ascomycota</taxon>
        <taxon>Pezizomycotina</taxon>
        <taxon>Leotiomycetes</taxon>
        <taxon>Helotiales</taxon>
        <taxon>Ploettnerulaceae</taxon>
        <taxon>Rhynchosporium</taxon>
    </lineage>
</organism>
<dbReference type="OrthoDB" id="3554384at2759"/>
<feature type="domain" description="C2H2-type" evidence="2">
    <location>
        <begin position="323"/>
        <end position="348"/>
    </location>
</feature>
<gene>
    <name evidence="3" type="ORF">RAG0_02694</name>
</gene>
<dbReference type="Gene3D" id="3.30.160.60">
    <property type="entry name" value="Classic Zinc Finger"/>
    <property type="match status" value="1"/>
</dbReference>
<feature type="domain" description="C2H2-type" evidence="2">
    <location>
        <begin position="292"/>
        <end position="320"/>
    </location>
</feature>